<accession>A0AA91TT97</accession>
<evidence type="ECO:0000313" key="2">
    <source>
        <dbReference type="EMBL" id="PAD83336.1"/>
    </source>
</evidence>
<dbReference type="Proteomes" id="UP000216961">
    <property type="component" value="Unassembled WGS sequence"/>
</dbReference>
<evidence type="ECO:0000313" key="3">
    <source>
        <dbReference type="Proteomes" id="UP000216961"/>
    </source>
</evidence>
<reference evidence="2 3" key="1">
    <citation type="submission" date="2017-07" db="EMBL/GenBank/DDBJ databases">
        <title>Isolation and whole genome analysis of endospore-forming bacteria from heroin.</title>
        <authorList>
            <person name="Kalinowski J."/>
            <person name="Ahrens B."/>
            <person name="Al-Dilaimi A."/>
            <person name="Winkler A."/>
            <person name="Wibberg D."/>
            <person name="Schleenbecker U."/>
            <person name="Ruckert C."/>
            <person name="Wolfel R."/>
            <person name="Grass G."/>
        </authorList>
    </citation>
    <scope>NUCLEOTIDE SEQUENCE [LARGE SCALE GENOMIC DNA]</scope>
    <source>
        <strain evidence="2 3">7521-2</strain>
    </source>
</reference>
<proteinExistence type="predicted"/>
<name>A0AA91TT97_NIACI</name>
<feature type="transmembrane region" description="Helical" evidence="1">
    <location>
        <begin position="6"/>
        <end position="24"/>
    </location>
</feature>
<evidence type="ECO:0000256" key="1">
    <source>
        <dbReference type="SAM" id="Phobius"/>
    </source>
</evidence>
<protein>
    <submittedName>
        <fullName evidence="2">Uncharacterized protein</fullName>
    </submittedName>
</protein>
<comment type="caution">
    <text evidence="2">The sequence shown here is derived from an EMBL/GenBank/DDBJ whole genome shotgun (WGS) entry which is preliminary data.</text>
</comment>
<dbReference type="EMBL" id="NPBQ01000062">
    <property type="protein sequence ID" value="PAD83336.1"/>
    <property type="molecule type" value="Genomic_DNA"/>
</dbReference>
<keyword evidence="1" id="KW-1133">Transmembrane helix</keyword>
<dbReference type="AlphaFoldDB" id="A0AA91TT97"/>
<keyword evidence="1" id="KW-0812">Transmembrane</keyword>
<gene>
    <name evidence="2" type="ORF">CHH57_10130</name>
</gene>
<keyword evidence="1" id="KW-0472">Membrane</keyword>
<organism evidence="2 3">
    <name type="scientific">Niallia circulans</name>
    <name type="common">Bacillus circulans</name>
    <dbReference type="NCBI Taxonomy" id="1397"/>
    <lineage>
        <taxon>Bacteria</taxon>
        <taxon>Bacillati</taxon>
        <taxon>Bacillota</taxon>
        <taxon>Bacilli</taxon>
        <taxon>Bacillales</taxon>
        <taxon>Bacillaceae</taxon>
        <taxon>Niallia</taxon>
    </lineage>
</organism>
<sequence length="80" mass="9539">MFMFALALVAACTIIMVGFHYLILEKIKEINSFYSCWIDSKYNRETKRKNKFNAKKADFFRVEYREVNLKWAPFVLSVMA</sequence>